<dbReference type="InterPro" id="IPR019734">
    <property type="entry name" value="TPR_rpt"/>
</dbReference>
<evidence type="ECO:0000313" key="6">
    <source>
        <dbReference type="Proteomes" id="UP000515158"/>
    </source>
</evidence>
<dbReference type="PANTHER" id="PTHR45188">
    <property type="entry name" value="DNAJ PROTEIN P58IPK HOMOLOG"/>
    <property type="match status" value="1"/>
</dbReference>
<keyword evidence="6" id="KW-1185">Reference proteome</keyword>
<accession>A0A6P8YHE8</accession>
<feature type="repeat" description="TPR" evidence="4">
    <location>
        <begin position="26"/>
        <end position="59"/>
    </location>
</feature>
<protein>
    <submittedName>
        <fullName evidence="7">DnaJ homolog subfamily C member 7</fullName>
    </submittedName>
</protein>
<dbReference type="SUPFAM" id="SSF48452">
    <property type="entry name" value="TPR-like"/>
    <property type="match status" value="3"/>
</dbReference>
<dbReference type="Proteomes" id="UP000515158">
    <property type="component" value="Unplaced"/>
</dbReference>
<evidence type="ECO:0000313" key="7">
    <source>
        <dbReference type="RefSeq" id="XP_034236001.1"/>
    </source>
</evidence>
<dbReference type="CTD" id="34984"/>
<dbReference type="PROSITE" id="PS50005">
    <property type="entry name" value="TPR"/>
    <property type="match status" value="6"/>
</dbReference>
<dbReference type="OrthoDB" id="765884at2759"/>
<dbReference type="FunCoup" id="A0A6P8YHE8">
    <property type="interactions" value="2461"/>
</dbReference>
<sequence length="497" mass="56474">MDAPDDSSVADPEVTVLEDISPIDLAESRKEAGNQLYKKKQYKKALPLYTEAINLSPNNASYYGNRAACYIMLNQYKDALADGRKALEIDPKFVKGYLRLAKCYMMLGDLSAADKALTKVLEIEPSNPQLLPERANLAAVQKYSDDADKCLEKQDFRTVVFLMDRVLEIVRGCQRFTLMKAESLALLGRHEEAQEIANNILQMDTKNVDAIYVRGMSLYYQDNVDKAFTHFQHVLKSAPDHKRALDIYKRARALKYTKEKGNEAFKSGEHQEAYDLYSQALLIDPLNTSTNAKLHFNRATVSSKMNKLQEAISDCTAALKLDDKYLKALLRRAKCYSDLNKLEEAVIDYEKAFRIERSRAHRRLLQEAKLALKRSKRKDYYKVLGIDKTASEEDIKKAYKKRALEHHPDRHSNASDIEKQEQERMFKEVGEAYAILSDPKEKARYDSNQDFDDIDGMDGMGSGWATCGRFPGGFFAGGNPVFQQSDSGFGGYNFHFG</sequence>
<dbReference type="PROSITE" id="PS00636">
    <property type="entry name" value="DNAJ_1"/>
    <property type="match status" value="1"/>
</dbReference>
<dbReference type="FunFam" id="1.25.40.10:FF:000097">
    <property type="entry name" value="DnaJ homolog subfamily C member 7 homolog"/>
    <property type="match status" value="1"/>
</dbReference>
<feature type="domain" description="J" evidence="5">
    <location>
        <begin position="379"/>
        <end position="449"/>
    </location>
</feature>
<feature type="repeat" description="TPR" evidence="4">
    <location>
        <begin position="60"/>
        <end position="93"/>
    </location>
</feature>
<dbReference type="RefSeq" id="XP_034236001.1">
    <property type="nucleotide sequence ID" value="XM_034380110.1"/>
</dbReference>
<reference evidence="7" key="1">
    <citation type="submission" date="2025-08" db="UniProtKB">
        <authorList>
            <consortium name="RefSeq"/>
        </authorList>
    </citation>
    <scope>IDENTIFICATION</scope>
    <source>
        <tissue evidence="7">Total insect</tissue>
    </source>
</reference>
<dbReference type="Pfam" id="PF14559">
    <property type="entry name" value="TPR_19"/>
    <property type="match status" value="1"/>
</dbReference>
<dbReference type="SUPFAM" id="SSF46565">
    <property type="entry name" value="Chaperone J-domain"/>
    <property type="match status" value="1"/>
</dbReference>
<dbReference type="Gene3D" id="1.10.287.110">
    <property type="entry name" value="DnaJ domain"/>
    <property type="match status" value="1"/>
</dbReference>
<name>A0A6P8YHE8_THRPL</name>
<proteinExistence type="predicted"/>
<evidence type="ECO:0000256" key="1">
    <source>
        <dbReference type="ARBA" id="ARBA00022737"/>
    </source>
</evidence>
<keyword evidence="3" id="KW-0143">Chaperone</keyword>
<dbReference type="KEGG" id="tpal:117642181"/>
<dbReference type="Gene3D" id="1.25.40.10">
    <property type="entry name" value="Tetratricopeptide repeat domain"/>
    <property type="match status" value="1"/>
</dbReference>
<feature type="repeat" description="TPR" evidence="4">
    <location>
        <begin position="326"/>
        <end position="359"/>
    </location>
</feature>
<dbReference type="Pfam" id="PF13174">
    <property type="entry name" value="TPR_6"/>
    <property type="match status" value="1"/>
</dbReference>
<dbReference type="AlphaFoldDB" id="A0A6P8YHE8"/>
<keyword evidence="1" id="KW-0677">Repeat</keyword>
<evidence type="ECO:0000256" key="3">
    <source>
        <dbReference type="ARBA" id="ARBA00023186"/>
    </source>
</evidence>
<dbReference type="Pfam" id="PF13181">
    <property type="entry name" value="TPR_8"/>
    <property type="match status" value="2"/>
</dbReference>
<dbReference type="PANTHER" id="PTHR45188:SF2">
    <property type="entry name" value="DNAJ HOMOLOG SUBFAMILY C MEMBER 7"/>
    <property type="match status" value="1"/>
</dbReference>
<organism evidence="7">
    <name type="scientific">Thrips palmi</name>
    <name type="common">Melon thrips</name>
    <dbReference type="NCBI Taxonomy" id="161013"/>
    <lineage>
        <taxon>Eukaryota</taxon>
        <taxon>Metazoa</taxon>
        <taxon>Ecdysozoa</taxon>
        <taxon>Arthropoda</taxon>
        <taxon>Hexapoda</taxon>
        <taxon>Insecta</taxon>
        <taxon>Pterygota</taxon>
        <taxon>Neoptera</taxon>
        <taxon>Paraneoptera</taxon>
        <taxon>Thysanoptera</taxon>
        <taxon>Terebrantia</taxon>
        <taxon>Thripoidea</taxon>
        <taxon>Thripidae</taxon>
        <taxon>Thrips</taxon>
    </lineage>
</organism>
<dbReference type="CDD" id="cd06257">
    <property type="entry name" value="DnaJ"/>
    <property type="match status" value="1"/>
</dbReference>
<dbReference type="SMART" id="SM00028">
    <property type="entry name" value="TPR"/>
    <property type="match status" value="7"/>
</dbReference>
<dbReference type="SMART" id="SM00271">
    <property type="entry name" value="DnaJ"/>
    <property type="match status" value="1"/>
</dbReference>
<dbReference type="InterPro" id="IPR011990">
    <property type="entry name" value="TPR-like_helical_dom_sf"/>
</dbReference>
<feature type="repeat" description="TPR" evidence="4">
    <location>
        <begin position="254"/>
        <end position="287"/>
    </location>
</feature>
<feature type="repeat" description="TPR" evidence="4">
    <location>
        <begin position="208"/>
        <end position="241"/>
    </location>
</feature>
<dbReference type="InParanoid" id="A0A6P8YHE8"/>
<evidence type="ECO:0000259" key="5">
    <source>
        <dbReference type="PROSITE" id="PS50076"/>
    </source>
</evidence>
<feature type="repeat" description="TPR" evidence="4">
    <location>
        <begin position="94"/>
        <end position="127"/>
    </location>
</feature>
<dbReference type="InterPro" id="IPR001623">
    <property type="entry name" value="DnaJ_domain"/>
</dbReference>
<keyword evidence="2 4" id="KW-0802">TPR repeat</keyword>
<evidence type="ECO:0000256" key="4">
    <source>
        <dbReference type="PROSITE-ProRule" id="PRU00339"/>
    </source>
</evidence>
<dbReference type="GeneID" id="117642181"/>
<dbReference type="PRINTS" id="PR00625">
    <property type="entry name" value="JDOMAIN"/>
</dbReference>
<dbReference type="InterPro" id="IPR036869">
    <property type="entry name" value="J_dom_sf"/>
</dbReference>
<evidence type="ECO:0000256" key="2">
    <source>
        <dbReference type="ARBA" id="ARBA00022803"/>
    </source>
</evidence>
<dbReference type="PROSITE" id="PS50076">
    <property type="entry name" value="DNAJ_2"/>
    <property type="match status" value="1"/>
</dbReference>
<dbReference type="InterPro" id="IPR018253">
    <property type="entry name" value="DnaJ_domain_CS"/>
</dbReference>
<dbReference type="Pfam" id="PF00226">
    <property type="entry name" value="DnaJ"/>
    <property type="match status" value="1"/>
</dbReference>
<gene>
    <name evidence="7" type="primary">LOC117642181</name>
</gene>